<keyword evidence="7" id="KW-1185">Reference proteome</keyword>
<dbReference type="PRINTS" id="PR00455">
    <property type="entry name" value="HTHTETR"/>
</dbReference>
<gene>
    <name evidence="6" type="ORF">J2S37_002629</name>
</gene>
<dbReference type="PROSITE" id="PS01081">
    <property type="entry name" value="HTH_TETR_1"/>
    <property type="match status" value="1"/>
</dbReference>
<keyword evidence="2 4" id="KW-0238">DNA-binding</keyword>
<evidence type="ECO:0000256" key="4">
    <source>
        <dbReference type="PROSITE-ProRule" id="PRU00335"/>
    </source>
</evidence>
<feature type="domain" description="HTH tetR-type" evidence="5">
    <location>
        <begin position="2"/>
        <end position="62"/>
    </location>
</feature>
<dbReference type="InterPro" id="IPR009057">
    <property type="entry name" value="Homeodomain-like_sf"/>
</dbReference>
<dbReference type="Proteomes" id="UP001183619">
    <property type="component" value="Unassembled WGS sequence"/>
</dbReference>
<dbReference type="PROSITE" id="PS50977">
    <property type="entry name" value="HTH_TETR_2"/>
    <property type="match status" value="1"/>
</dbReference>
<reference evidence="6 7" key="1">
    <citation type="submission" date="2023-07" db="EMBL/GenBank/DDBJ databases">
        <title>Sequencing the genomes of 1000 actinobacteria strains.</title>
        <authorList>
            <person name="Klenk H.-P."/>
        </authorList>
    </citation>
    <scope>NUCLEOTIDE SEQUENCE [LARGE SCALE GENOMIC DNA]</scope>
    <source>
        <strain evidence="6 7">DSM 44508</strain>
    </source>
</reference>
<comment type="caution">
    <text evidence="6">The sequence shown here is derived from an EMBL/GenBank/DDBJ whole genome shotgun (WGS) entry which is preliminary data.</text>
</comment>
<dbReference type="InterPro" id="IPR023772">
    <property type="entry name" value="DNA-bd_HTH_TetR-type_CS"/>
</dbReference>
<dbReference type="InterPro" id="IPR050109">
    <property type="entry name" value="HTH-type_TetR-like_transc_reg"/>
</dbReference>
<protein>
    <submittedName>
        <fullName evidence="6">AcrR family transcriptional regulator</fullName>
    </submittedName>
</protein>
<sequence>MQLSKNSIITASLSILSNFGLADMTMRRVATQLNVAPGALYWHFKNKQALIDATAREILSDFLLSSPPSFDAACSSLRAAMLSIRDGAELISAALIDPQLREEVTGILSTSLGENAPRMAAATALHFVMGATVLEQSEIQQHKTIGMEEEFLAGLALITTGIEYSKG</sequence>
<evidence type="ECO:0000313" key="6">
    <source>
        <dbReference type="EMBL" id="MDR7356091.1"/>
    </source>
</evidence>
<evidence type="ECO:0000313" key="7">
    <source>
        <dbReference type="Proteomes" id="UP001183619"/>
    </source>
</evidence>
<evidence type="ECO:0000256" key="3">
    <source>
        <dbReference type="ARBA" id="ARBA00023163"/>
    </source>
</evidence>
<dbReference type="Pfam" id="PF00440">
    <property type="entry name" value="TetR_N"/>
    <property type="match status" value="1"/>
</dbReference>
<dbReference type="PANTHER" id="PTHR30055">
    <property type="entry name" value="HTH-TYPE TRANSCRIPTIONAL REGULATOR RUTR"/>
    <property type="match status" value="1"/>
</dbReference>
<dbReference type="InterPro" id="IPR036271">
    <property type="entry name" value="Tet_transcr_reg_TetR-rel_C_sf"/>
</dbReference>
<dbReference type="SUPFAM" id="SSF46689">
    <property type="entry name" value="Homeodomain-like"/>
    <property type="match status" value="1"/>
</dbReference>
<organism evidence="6 7">
    <name type="scientific">Corynebacterium felinum</name>
    <dbReference type="NCBI Taxonomy" id="131318"/>
    <lineage>
        <taxon>Bacteria</taxon>
        <taxon>Bacillati</taxon>
        <taxon>Actinomycetota</taxon>
        <taxon>Actinomycetes</taxon>
        <taxon>Mycobacteriales</taxon>
        <taxon>Corynebacteriaceae</taxon>
        <taxon>Corynebacterium</taxon>
    </lineage>
</organism>
<dbReference type="EMBL" id="JAVDYF010000001">
    <property type="protein sequence ID" value="MDR7356091.1"/>
    <property type="molecule type" value="Genomic_DNA"/>
</dbReference>
<feature type="DNA-binding region" description="H-T-H motif" evidence="4">
    <location>
        <begin position="25"/>
        <end position="44"/>
    </location>
</feature>
<evidence type="ECO:0000259" key="5">
    <source>
        <dbReference type="PROSITE" id="PS50977"/>
    </source>
</evidence>
<dbReference type="SUPFAM" id="SSF48498">
    <property type="entry name" value="Tetracyclin repressor-like, C-terminal domain"/>
    <property type="match status" value="1"/>
</dbReference>
<accession>A0ABU2BCL4</accession>
<keyword evidence="1" id="KW-0805">Transcription regulation</keyword>
<keyword evidence="3" id="KW-0804">Transcription</keyword>
<dbReference type="RefSeq" id="WP_277103210.1">
    <property type="nucleotide sequence ID" value="NZ_BAAAJS010000056.1"/>
</dbReference>
<name>A0ABU2BCL4_9CORY</name>
<dbReference type="Gene3D" id="1.10.10.60">
    <property type="entry name" value="Homeodomain-like"/>
    <property type="match status" value="1"/>
</dbReference>
<evidence type="ECO:0000256" key="1">
    <source>
        <dbReference type="ARBA" id="ARBA00023015"/>
    </source>
</evidence>
<dbReference type="Gene3D" id="1.10.357.10">
    <property type="entry name" value="Tetracycline Repressor, domain 2"/>
    <property type="match status" value="1"/>
</dbReference>
<dbReference type="InterPro" id="IPR001647">
    <property type="entry name" value="HTH_TetR"/>
</dbReference>
<dbReference type="PANTHER" id="PTHR30055:SF151">
    <property type="entry name" value="TRANSCRIPTIONAL REGULATORY PROTEIN"/>
    <property type="match status" value="1"/>
</dbReference>
<evidence type="ECO:0000256" key="2">
    <source>
        <dbReference type="ARBA" id="ARBA00023125"/>
    </source>
</evidence>
<proteinExistence type="predicted"/>